<evidence type="ECO:0000256" key="4">
    <source>
        <dbReference type="ARBA" id="ARBA00022833"/>
    </source>
</evidence>
<evidence type="ECO:0000313" key="7">
    <source>
        <dbReference type="EMBL" id="CAE0125672.1"/>
    </source>
</evidence>
<evidence type="ECO:0000256" key="2">
    <source>
        <dbReference type="ARBA" id="ARBA00022723"/>
    </source>
</evidence>
<keyword evidence="2" id="KW-0479">Metal-binding</keyword>
<organism evidence="7">
    <name type="scientific">Haptolina ericina</name>
    <dbReference type="NCBI Taxonomy" id="156174"/>
    <lineage>
        <taxon>Eukaryota</taxon>
        <taxon>Haptista</taxon>
        <taxon>Haptophyta</taxon>
        <taxon>Prymnesiophyceae</taxon>
        <taxon>Prymnesiales</taxon>
        <taxon>Prymnesiaceae</taxon>
        <taxon>Haptolina</taxon>
    </lineage>
</organism>
<feature type="domain" description="HAT C-terminal dimerisation" evidence="6">
    <location>
        <begin position="321"/>
        <end position="400"/>
    </location>
</feature>
<keyword evidence="4" id="KW-0862">Zinc</keyword>
<reference evidence="7" key="1">
    <citation type="submission" date="2021-01" db="EMBL/GenBank/DDBJ databases">
        <authorList>
            <person name="Corre E."/>
            <person name="Pelletier E."/>
            <person name="Niang G."/>
            <person name="Scheremetjew M."/>
            <person name="Finn R."/>
            <person name="Kale V."/>
            <person name="Holt S."/>
            <person name="Cochrane G."/>
            <person name="Meng A."/>
            <person name="Brown T."/>
            <person name="Cohen L."/>
        </authorList>
    </citation>
    <scope>NUCLEOTIDE SEQUENCE</scope>
    <source>
        <strain evidence="7">CCMP281</strain>
    </source>
</reference>
<name>A0A7S3B5R8_9EUKA</name>
<dbReference type="PANTHER" id="PTHR46481:SF10">
    <property type="entry name" value="ZINC FINGER BED DOMAIN-CONTAINING PROTEIN 39"/>
    <property type="match status" value="1"/>
</dbReference>
<dbReference type="PANTHER" id="PTHR46481">
    <property type="entry name" value="ZINC FINGER BED DOMAIN-CONTAINING PROTEIN 4"/>
    <property type="match status" value="1"/>
</dbReference>
<gene>
    <name evidence="7" type="ORF">HERI1096_LOCUS25687</name>
</gene>
<evidence type="ECO:0000256" key="3">
    <source>
        <dbReference type="ARBA" id="ARBA00022771"/>
    </source>
</evidence>
<evidence type="ECO:0000256" key="5">
    <source>
        <dbReference type="ARBA" id="ARBA00023242"/>
    </source>
</evidence>
<dbReference type="InterPro" id="IPR012337">
    <property type="entry name" value="RNaseH-like_sf"/>
</dbReference>
<accession>A0A7S3B5R8</accession>
<dbReference type="EMBL" id="HBHX01046414">
    <property type="protein sequence ID" value="CAE0125672.1"/>
    <property type="molecule type" value="Transcribed_RNA"/>
</dbReference>
<sequence>MAKGWAGFDGGFCADHTLELSVKKYTGADGIKETFSRDKGIVGYFHRSTSGIQDLTTIQKACGLPEKQPIQDVVTRWFSSYGMVDWFREQQQAVQMYDVKHGAEAVKNDAYKDNRLQHKDWAINEQSVAVLAPVAQATKLLEGTKYVTISLVLPYTYRLIEGTADGMLYLPWKPTGQQWLRASQLVPEVRAARKLLHTDLKKRWLEDMPTEQRAELDIATLLDPRFKTYVFPGCTTDLDDAKKVAMEALKGAWTLDWKPRVAAAAAPAAAPTAAAPAAVTTASATAAAKMGASSSFFAMPIAPPPTGAAAAAAAPVVEQDDLEKYLALPAETNVDLDVLAWWKAKDCKDGMPVLAKMARQYLGRPASSAGVERMFSKAGKLYDDAKKSQNDESLEVALFAAANAD</sequence>
<dbReference type="AlphaFoldDB" id="A0A7S3B5R8"/>
<protein>
    <recommendedName>
        <fullName evidence="6">HAT C-terminal dimerisation domain-containing protein</fullName>
    </recommendedName>
</protein>
<dbReference type="GO" id="GO:0046983">
    <property type="term" value="F:protein dimerization activity"/>
    <property type="evidence" value="ECO:0007669"/>
    <property type="project" value="InterPro"/>
</dbReference>
<dbReference type="Pfam" id="PF05699">
    <property type="entry name" value="Dimer_Tnp_hAT"/>
    <property type="match status" value="1"/>
</dbReference>
<keyword evidence="3" id="KW-0863">Zinc-finger</keyword>
<dbReference type="SUPFAM" id="SSF53098">
    <property type="entry name" value="Ribonuclease H-like"/>
    <property type="match status" value="1"/>
</dbReference>
<proteinExistence type="predicted"/>
<dbReference type="GO" id="GO:0008270">
    <property type="term" value="F:zinc ion binding"/>
    <property type="evidence" value="ECO:0007669"/>
    <property type="project" value="UniProtKB-KW"/>
</dbReference>
<dbReference type="InterPro" id="IPR008906">
    <property type="entry name" value="HATC_C_dom"/>
</dbReference>
<evidence type="ECO:0000259" key="6">
    <source>
        <dbReference type="Pfam" id="PF05699"/>
    </source>
</evidence>
<comment type="subcellular location">
    <subcellularLocation>
        <location evidence="1">Nucleus</location>
    </subcellularLocation>
</comment>
<dbReference type="InterPro" id="IPR052035">
    <property type="entry name" value="ZnF_BED_domain_contain"/>
</dbReference>
<keyword evidence="5" id="KW-0539">Nucleus</keyword>
<evidence type="ECO:0000256" key="1">
    <source>
        <dbReference type="ARBA" id="ARBA00004123"/>
    </source>
</evidence>
<dbReference type="GO" id="GO:0005634">
    <property type="term" value="C:nucleus"/>
    <property type="evidence" value="ECO:0007669"/>
    <property type="project" value="UniProtKB-SubCell"/>
</dbReference>